<evidence type="ECO:0000313" key="3">
    <source>
        <dbReference type="EMBL" id="KAK6164766.1"/>
    </source>
</evidence>
<evidence type="ECO:0000256" key="1">
    <source>
        <dbReference type="ARBA" id="ARBA00023294"/>
    </source>
</evidence>
<dbReference type="PANTHER" id="PTHR16134">
    <property type="entry name" value="F-BOX/TPR REPEAT PROTEIN POF3"/>
    <property type="match status" value="1"/>
</dbReference>
<dbReference type="InterPro" id="IPR041101">
    <property type="entry name" value="Transp_inhibit"/>
</dbReference>
<keyword evidence="1" id="KW-0927">Auxin signaling pathway</keyword>
<evidence type="ECO:0000259" key="2">
    <source>
        <dbReference type="SMART" id="SM00256"/>
    </source>
</evidence>
<reference evidence="3 4" key="1">
    <citation type="journal article" date="2021" name="Comput. Struct. Biotechnol. J.">
        <title>De novo genome assembly of the potent medicinal plant Rehmannia glutinosa using nanopore technology.</title>
        <authorList>
            <person name="Ma L."/>
            <person name="Dong C."/>
            <person name="Song C."/>
            <person name="Wang X."/>
            <person name="Zheng X."/>
            <person name="Niu Y."/>
            <person name="Chen S."/>
            <person name="Feng W."/>
        </authorList>
    </citation>
    <scope>NUCLEOTIDE SEQUENCE [LARGE SCALE GENOMIC DNA]</scope>
    <source>
        <strain evidence="3">DH-2019</strain>
    </source>
</reference>
<dbReference type="EMBL" id="JABTTQ020000001">
    <property type="protein sequence ID" value="KAK6164766.1"/>
    <property type="molecule type" value="Genomic_DNA"/>
</dbReference>
<dbReference type="Pfam" id="PF18791">
    <property type="entry name" value="Transp_inhibit"/>
    <property type="match status" value="1"/>
</dbReference>
<accession>A0ABR0XZW7</accession>
<organism evidence="3 4">
    <name type="scientific">Rehmannia glutinosa</name>
    <name type="common">Chinese foxglove</name>
    <dbReference type="NCBI Taxonomy" id="99300"/>
    <lineage>
        <taxon>Eukaryota</taxon>
        <taxon>Viridiplantae</taxon>
        <taxon>Streptophyta</taxon>
        <taxon>Embryophyta</taxon>
        <taxon>Tracheophyta</taxon>
        <taxon>Spermatophyta</taxon>
        <taxon>Magnoliopsida</taxon>
        <taxon>eudicotyledons</taxon>
        <taxon>Gunneridae</taxon>
        <taxon>Pentapetalae</taxon>
        <taxon>asterids</taxon>
        <taxon>lamiids</taxon>
        <taxon>Lamiales</taxon>
        <taxon>Orobanchaceae</taxon>
        <taxon>Rehmannieae</taxon>
        <taxon>Rehmannia</taxon>
    </lineage>
</organism>
<dbReference type="SUPFAM" id="SSF52047">
    <property type="entry name" value="RNI-like"/>
    <property type="match status" value="1"/>
</dbReference>
<dbReference type="SUPFAM" id="SSF81383">
    <property type="entry name" value="F-box domain"/>
    <property type="match status" value="1"/>
</dbReference>
<dbReference type="CDD" id="cd22159">
    <property type="entry name" value="F-box_AtTIR1-like"/>
    <property type="match status" value="1"/>
</dbReference>
<evidence type="ECO:0000313" key="4">
    <source>
        <dbReference type="Proteomes" id="UP001318860"/>
    </source>
</evidence>
<gene>
    <name evidence="3" type="ORF">DH2020_001630</name>
</gene>
<dbReference type="InterPro" id="IPR041567">
    <property type="entry name" value="COI1_F-box"/>
</dbReference>
<dbReference type="Gene3D" id="3.80.10.10">
    <property type="entry name" value="Ribonuclease Inhibitor"/>
    <property type="match status" value="1"/>
</dbReference>
<dbReference type="InterPro" id="IPR001810">
    <property type="entry name" value="F-box_dom"/>
</dbReference>
<dbReference type="InterPro" id="IPR032675">
    <property type="entry name" value="LRR_dom_sf"/>
</dbReference>
<keyword evidence="4" id="KW-1185">Reference proteome</keyword>
<dbReference type="SMART" id="SM00256">
    <property type="entry name" value="FBOX"/>
    <property type="match status" value="1"/>
</dbReference>
<dbReference type="Gene3D" id="1.20.1280.50">
    <property type="match status" value="1"/>
</dbReference>
<dbReference type="Proteomes" id="UP001318860">
    <property type="component" value="Unassembled WGS sequence"/>
</dbReference>
<feature type="domain" description="F-box" evidence="2">
    <location>
        <begin position="5"/>
        <end position="46"/>
    </location>
</feature>
<sequence length="285" mass="32203">MAYSFPEEVLEHVFSFLSSDKDRNSVSLVCKSWYEIERWCRRRIFVGNCYAVSPGIVIRRFPEVRAVEMKGKPHFADFNLVPEGWGGYVYPWIAAMSAAYPLLEEIKLKRMVVTDECLELISKSFKNFKVLVLSSCEGFTTDGLASIAANCRHLRELDLRESEFLRLGAPGCPVPNLRTLRLNRAVPLEKLANLIRRAPKLVELGTGAYSAEIRSDILLNLTEAFSACKQLKGLSGFWDVVPAYLPAMYSVCSGITSLNLSYATIQSFDLVKLVTQCRNLQRLWV</sequence>
<comment type="caution">
    <text evidence="3">The sequence shown here is derived from an EMBL/GenBank/DDBJ whole genome shotgun (WGS) entry which is preliminary data.</text>
</comment>
<proteinExistence type="predicted"/>
<dbReference type="Pfam" id="PF18511">
    <property type="entry name" value="F-box_5"/>
    <property type="match status" value="1"/>
</dbReference>
<protein>
    <recommendedName>
        <fullName evidence="2">F-box domain-containing protein</fullName>
    </recommendedName>
</protein>
<name>A0ABR0XZW7_REHGL</name>
<dbReference type="PANTHER" id="PTHR16134:SF66">
    <property type="entry name" value="PROTEIN TRANSPORT INHIBITOR RESPONSE 1"/>
    <property type="match status" value="1"/>
</dbReference>
<dbReference type="InterPro" id="IPR036047">
    <property type="entry name" value="F-box-like_dom_sf"/>
</dbReference>